<dbReference type="GeneID" id="78218972"/>
<comment type="caution">
    <text evidence="2">The sequence shown here is derived from an EMBL/GenBank/DDBJ whole genome shotgun (WGS) entry which is preliminary data.</text>
</comment>
<evidence type="ECO:0000256" key="1">
    <source>
        <dbReference type="SAM" id="SignalP"/>
    </source>
</evidence>
<dbReference type="RefSeq" id="WP_190386964.1">
    <property type="nucleotide sequence ID" value="NZ_JACJTM010000002.1"/>
</dbReference>
<evidence type="ECO:0000313" key="2">
    <source>
        <dbReference type="EMBL" id="MBD2684079.1"/>
    </source>
</evidence>
<feature type="signal peptide" evidence="1">
    <location>
        <begin position="1"/>
        <end position="17"/>
    </location>
</feature>
<dbReference type="EMBL" id="JACJTM010000002">
    <property type="protein sequence ID" value="MBD2684079.1"/>
    <property type="molecule type" value="Genomic_DNA"/>
</dbReference>
<name>A0ABR8INA4_APHFL</name>
<keyword evidence="3" id="KW-1185">Reference proteome</keyword>
<organism evidence="2 3">
    <name type="scientific">Aphanizomenon flos-aquae FACHB-1249</name>
    <dbReference type="NCBI Taxonomy" id="2692889"/>
    <lineage>
        <taxon>Bacteria</taxon>
        <taxon>Bacillati</taxon>
        <taxon>Cyanobacteriota</taxon>
        <taxon>Cyanophyceae</taxon>
        <taxon>Nostocales</taxon>
        <taxon>Aphanizomenonaceae</taxon>
        <taxon>Aphanizomenon</taxon>
    </lineage>
</organism>
<evidence type="ECO:0000313" key="3">
    <source>
        <dbReference type="Proteomes" id="UP000660270"/>
    </source>
</evidence>
<feature type="chain" id="PRO_5045518505" evidence="1">
    <location>
        <begin position="18"/>
        <end position="202"/>
    </location>
</feature>
<gene>
    <name evidence="2" type="ORF">H6G43_02230</name>
</gene>
<protein>
    <submittedName>
        <fullName evidence="2">Uncharacterized protein</fullName>
    </submittedName>
</protein>
<reference evidence="2 3" key="1">
    <citation type="journal article" date="2020" name="ISME J.">
        <title>Comparative genomics reveals insights into cyanobacterial evolution and habitat adaptation.</title>
        <authorList>
            <person name="Chen M.Y."/>
            <person name="Teng W.K."/>
            <person name="Zhao L."/>
            <person name="Hu C.X."/>
            <person name="Zhou Y.K."/>
            <person name="Han B.P."/>
            <person name="Song L.R."/>
            <person name="Shu W.S."/>
        </authorList>
    </citation>
    <scope>NUCLEOTIDE SEQUENCE [LARGE SCALE GENOMIC DNA]</scope>
    <source>
        <strain evidence="2 3">FACHB-1249</strain>
    </source>
</reference>
<dbReference type="Proteomes" id="UP000660270">
    <property type="component" value="Unassembled WGS sequence"/>
</dbReference>
<proteinExistence type="predicted"/>
<accession>A0ABR8INA4</accession>
<sequence>MKIVSKTLSLMLVVAVAGITESIKPVTANIQLAQISTQATTTVENPPISLALPTMADIKLKNGESMTSARVSRFDPKGQKIEFSRGRKSKLLSVTEVQQIVFKKNKESLVYISTGAIVIRGEDNSNSKATQSVWSDIPLEAFELFDPQKGQARVNLATVIKNPNKLKEIRSLAVKGLYIADEIEFSSKGKMTIKVTPVDKKK</sequence>
<keyword evidence="1" id="KW-0732">Signal</keyword>